<sequence length="149" mass="16739">MTTTNSDSASEKLLVSSILNHLAYLLMAESPNKSAVKKQGEVYRGRLLASLDPTTKGAFLKTRDIMVQLARTLAACTDRQQLGRTYDYIEQLGKGGVFVVQEPADAQTIERLARHMDQEHNLTLAESELREIIYIVHNLYRPHEAPQVD</sequence>
<accession>A0A7J5TV52</accession>
<keyword evidence="2" id="KW-1185">Reference proteome</keyword>
<gene>
    <name evidence="1" type="ORF">F5984_20005</name>
</gene>
<name>A0A7J5TV52_9BACT</name>
<reference evidence="1 2" key="1">
    <citation type="submission" date="2019-10" db="EMBL/GenBank/DDBJ databases">
        <title>Rudanella paleaurantiibacter sp. nov., isolated from sludge.</title>
        <authorList>
            <person name="Xu S.Q."/>
        </authorList>
    </citation>
    <scope>NUCLEOTIDE SEQUENCE [LARGE SCALE GENOMIC DNA]</scope>
    <source>
        <strain evidence="1 2">HX-22-17</strain>
    </source>
</reference>
<dbReference type="EMBL" id="WELI01000009">
    <property type="protein sequence ID" value="KAB7728040.1"/>
    <property type="molecule type" value="Genomic_DNA"/>
</dbReference>
<evidence type="ECO:0000313" key="2">
    <source>
        <dbReference type="Proteomes" id="UP000488299"/>
    </source>
</evidence>
<proteinExistence type="predicted"/>
<dbReference type="AlphaFoldDB" id="A0A7J5TV52"/>
<dbReference type="Proteomes" id="UP000488299">
    <property type="component" value="Unassembled WGS sequence"/>
</dbReference>
<dbReference type="RefSeq" id="WP_152125990.1">
    <property type="nucleotide sequence ID" value="NZ_WELI01000009.1"/>
</dbReference>
<comment type="caution">
    <text evidence="1">The sequence shown here is derived from an EMBL/GenBank/DDBJ whole genome shotgun (WGS) entry which is preliminary data.</text>
</comment>
<evidence type="ECO:0000313" key="1">
    <source>
        <dbReference type="EMBL" id="KAB7728040.1"/>
    </source>
</evidence>
<organism evidence="1 2">
    <name type="scientific">Rudanella paleaurantiibacter</name>
    <dbReference type="NCBI Taxonomy" id="2614655"/>
    <lineage>
        <taxon>Bacteria</taxon>
        <taxon>Pseudomonadati</taxon>
        <taxon>Bacteroidota</taxon>
        <taxon>Cytophagia</taxon>
        <taxon>Cytophagales</taxon>
        <taxon>Cytophagaceae</taxon>
        <taxon>Rudanella</taxon>
    </lineage>
</organism>
<protein>
    <submittedName>
        <fullName evidence="1">Uncharacterized protein</fullName>
    </submittedName>
</protein>